<dbReference type="InterPro" id="IPR028349">
    <property type="entry name" value="PafC-like"/>
</dbReference>
<keyword evidence="5" id="KW-1185">Reference proteome</keyword>
<dbReference type="PANTHER" id="PTHR34580">
    <property type="match status" value="1"/>
</dbReference>
<dbReference type="Pfam" id="PF25583">
    <property type="entry name" value="WCX"/>
    <property type="match status" value="1"/>
</dbReference>
<feature type="domain" description="WYL" evidence="1">
    <location>
        <begin position="153"/>
        <end position="218"/>
    </location>
</feature>
<dbReference type="PIRSF" id="PIRSF016838">
    <property type="entry name" value="PafC"/>
    <property type="match status" value="1"/>
</dbReference>
<dbReference type="InterPro" id="IPR026881">
    <property type="entry name" value="WYL_dom"/>
</dbReference>
<gene>
    <name evidence="4" type="ORF">GCM10011519_04800</name>
</gene>
<name>A0A917BB48_9ACTN</name>
<feature type="domain" description="WCX" evidence="3">
    <location>
        <begin position="246"/>
        <end position="319"/>
    </location>
</feature>
<accession>A0A917BB48</accession>
<dbReference type="Proteomes" id="UP000649179">
    <property type="component" value="Unassembled WGS sequence"/>
</dbReference>
<evidence type="ECO:0000313" key="5">
    <source>
        <dbReference type="Proteomes" id="UP000649179"/>
    </source>
</evidence>
<dbReference type="InterPro" id="IPR051534">
    <property type="entry name" value="CBASS_pafABC_assoc_protein"/>
</dbReference>
<reference evidence="4" key="1">
    <citation type="journal article" date="2014" name="Int. J. Syst. Evol. Microbiol.">
        <title>Complete genome sequence of Corynebacterium casei LMG S-19264T (=DSM 44701T), isolated from a smear-ripened cheese.</title>
        <authorList>
            <consortium name="US DOE Joint Genome Institute (JGI-PGF)"/>
            <person name="Walter F."/>
            <person name="Albersmeier A."/>
            <person name="Kalinowski J."/>
            <person name="Ruckert C."/>
        </authorList>
    </citation>
    <scope>NUCLEOTIDE SEQUENCE</scope>
    <source>
        <strain evidence="4">CGMCC 1.16067</strain>
    </source>
</reference>
<dbReference type="PROSITE" id="PS52050">
    <property type="entry name" value="WYL"/>
    <property type="match status" value="1"/>
</dbReference>
<proteinExistence type="predicted"/>
<comment type="caution">
    <text evidence="4">The sequence shown here is derived from an EMBL/GenBank/DDBJ whole genome shotgun (WGS) entry which is preliminary data.</text>
</comment>
<evidence type="ECO:0000259" key="2">
    <source>
        <dbReference type="Pfam" id="PF19187"/>
    </source>
</evidence>
<dbReference type="AlphaFoldDB" id="A0A917BB48"/>
<reference evidence="4" key="2">
    <citation type="submission" date="2020-09" db="EMBL/GenBank/DDBJ databases">
        <authorList>
            <person name="Sun Q."/>
            <person name="Zhou Y."/>
        </authorList>
    </citation>
    <scope>NUCLEOTIDE SEQUENCE</scope>
    <source>
        <strain evidence="4">CGMCC 1.16067</strain>
    </source>
</reference>
<dbReference type="RefSeq" id="WP_188777898.1">
    <property type="nucleotide sequence ID" value="NZ_BMKQ01000001.1"/>
</dbReference>
<sequence length="324" mass="35090">MAGAKEQVTRLLALVPYLQAHPDGVGLESAAQRFGVTPKQLVRDLQVVWFCGLPGLGPGDLIDVDMDALGPDGDGVIRLSNADFLRRPLRLQSSEASALVLALRALREGTTAESSRDAIDRALVKLEAATSEAASAEVIDVPTPDPRTADVRRQLEQAVTSGRQVRLGYFVPSRDENTERVVDPLAVLDAEGSAYLDAWCHLAEDRRLFRLDRIDGIDVLDSAVEPHDVEPRDLSEGLFEASQDDVVATVRLARPARWVAEYYPVASTTELEDGALEVGIRAGDPRWLVRLVLRLAPYAEVVGPPDLAAAVTRQARTALGAYGD</sequence>
<evidence type="ECO:0000313" key="4">
    <source>
        <dbReference type="EMBL" id="GGF34376.1"/>
    </source>
</evidence>
<protein>
    <submittedName>
        <fullName evidence="4">Protein pafC</fullName>
    </submittedName>
</protein>
<feature type="domain" description="PafC HTH" evidence="2">
    <location>
        <begin position="6"/>
        <end position="128"/>
    </location>
</feature>
<dbReference type="InterPro" id="IPR043839">
    <property type="entry name" value="PafC_HTH"/>
</dbReference>
<organism evidence="4 5">
    <name type="scientific">Marmoricola endophyticus</name>
    <dbReference type="NCBI Taxonomy" id="2040280"/>
    <lineage>
        <taxon>Bacteria</taxon>
        <taxon>Bacillati</taxon>
        <taxon>Actinomycetota</taxon>
        <taxon>Actinomycetes</taxon>
        <taxon>Propionibacteriales</taxon>
        <taxon>Nocardioidaceae</taxon>
        <taxon>Marmoricola</taxon>
    </lineage>
</organism>
<dbReference type="Pfam" id="PF19187">
    <property type="entry name" value="HTH_PafC"/>
    <property type="match status" value="1"/>
</dbReference>
<dbReference type="Pfam" id="PF13280">
    <property type="entry name" value="WYL"/>
    <property type="match status" value="1"/>
</dbReference>
<dbReference type="EMBL" id="BMKQ01000001">
    <property type="protein sequence ID" value="GGF34376.1"/>
    <property type="molecule type" value="Genomic_DNA"/>
</dbReference>
<evidence type="ECO:0000259" key="3">
    <source>
        <dbReference type="Pfam" id="PF25583"/>
    </source>
</evidence>
<dbReference type="InterPro" id="IPR057727">
    <property type="entry name" value="WCX_dom"/>
</dbReference>
<dbReference type="PANTHER" id="PTHR34580:SF1">
    <property type="entry name" value="PROTEIN PAFC"/>
    <property type="match status" value="1"/>
</dbReference>
<evidence type="ECO:0000259" key="1">
    <source>
        <dbReference type="Pfam" id="PF13280"/>
    </source>
</evidence>